<dbReference type="AlphaFoldDB" id="M7P968"/>
<accession>M7P968</accession>
<dbReference type="Proteomes" id="UP000011958">
    <property type="component" value="Unassembled WGS sequence"/>
</dbReference>
<keyword evidence="1" id="KW-1133">Transmembrane helix</keyword>
<reference evidence="3" key="1">
    <citation type="journal article" date="2016" name="Nat. Commun.">
        <title>Genome analysis of three Pneumocystis species reveals adaptation mechanisms to life exclusively in mammalian hosts.</title>
        <authorList>
            <person name="Ma L."/>
            <person name="Chen Z."/>
            <person name="Huang D.W."/>
            <person name="Kutty G."/>
            <person name="Ishihara M."/>
            <person name="Wang H."/>
            <person name="Abouelleil A."/>
            <person name="Bishop L."/>
            <person name="Davey E."/>
            <person name="Deng R."/>
            <person name="Deng X."/>
            <person name="Fan L."/>
            <person name="Fantoni G."/>
            <person name="Fitzgerald M."/>
            <person name="Gogineni E."/>
            <person name="Goldberg J.M."/>
            <person name="Handley G."/>
            <person name="Hu X."/>
            <person name="Huber C."/>
            <person name="Jiao X."/>
            <person name="Jones K."/>
            <person name="Levin J.Z."/>
            <person name="Liu Y."/>
            <person name="Macdonald P."/>
            <person name="Melnikov A."/>
            <person name="Raley C."/>
            <person name="Sassi M."/>
            <person name="Sherman B.T."/>
            <person name="Song X."/>
            <person name="Sykes S."/>
            <person name="Tran B."/>
            <person name="Walsh L."/>
            <person name="Xia Y."/>
            <person name="Yang J."/>
            <person name="Young S."/>
            <person name="Zeng Q."/>
            <person name="Zheng X."/>
            <person name="Stephens R."/>
            <person name="Nusbaum C."/>
            <person name="Birren B.W."/>
            <person name="Azadi P."/>
            <person name="Lempicki R.A."/>
            <person name="Cuomo C.A."/>
            <person name="Kovacs J.A."/>
        </authorList>
    </citation>
    <scope>NUCLEOTIDE SEQUENCE [LARGE SCALE GENOMIC DNA]</scope>
    <source>
        <strain evidence="3">B123</strain>
    </source>
</reference>
<dbReference type="HOGENOM" id="CLU_2723261_0_0_1"/>
<keyword evidence="3" id="KW-1185">Reference proteome</keyword>
<protein>
    <submittedName>
        <fullName evidence="2">Uncharacterized protein</fullName>
    </submittedName>
</protein>
<keyword evidence="1" id="KW-0472">Membrane</keyword>
<proteinExistence type="predicted"/>
<organism evidence="2 3">
    <name type="scientific">Pneumocystis murina (strain B123)</name>
    <name type="common">Mouse pneumocystis pneumonia agent</name>
    <name type="synonym">Pneumocystis carinii f. sp. muris</name>
    <dbReference type="NCBI Taxonomy" id="1069680"/>
    <lineage>
        <taxon>Eukaryota</taxon>
        <taxon>Fungi</taxon>
        <taxon>Dikarya</taxon>
        <taxon>Ascomycota</taxon>
        <taxon>Taphrinomycotina</taxon>
        <taxon>Pneumocystomycetes</taxon>
        <taxon>Pneumocystaceae</taxon>
        <taxon>Pneumocystis</taxon>
    </lineage>
</organism>
<gene>
    <name evidence="2" type="ORF">PNEG_03607</name>
</gene>
<sequence>MYIISKNDNEPVSDYSIALNGISYLVITYVFSIFWEIYQEYIITKILNSFNNVLSNMMVIKLFLSMNLDNYF</sequence>
<keyword evidence="1" id="KW-0812">Transmembrane</keyword>
<evidence type="ECO:0000313" key="2">
    <source>
        <dbReference type="EMBL" id="EMR10390.1"/>
    </source>
</evidence>
<comment type="caution">
    <text evidence="2">The sequence shown here is derived from an EMBL/GenBank/DDBJ whole genome shotgun (WGS) entry which is preliminary data.</text>
</comment>
<feature type="transmembrane region" description="Helical" evidence="1">
    <location>
        <begin position="15"/>
        <end position="38"/>
    </location>
</feature>
<dbReference type="GeneID" id="19897294"/>
<dbReference type="VEuPathDB" id="FungiDB:PNEG_03607"/>
<evidence type="ECO:0000256" key="1">
    <source>
        <dbReference type="SAM" id="Phobius"/>
    </source>
</evidence>
<dbReference type="RefSeq" id="XP_007873309.1">
    <property type="nucleotide sequence ID" value="XM_007875118.1"/>
</dbReference>
<evidence type="ECO:0000313" key="3">
    <source>
        <dbReference type="Proteomes" id="UP000011958"/>
    </source>
</evidence>
<name>M7P968_PNEMU</name>
<dbReference type="EMBL" id="AFWA02000006">
    <property type="protein sequence ID" value="EMR10390.1"/>
    <property type="molecule type" value="Genomic_DNA"/>
</dbReference>